<name>A0A022QH95_ERYGU</name>
<keyword evidence="3" id="KW-1185">Reference proteome</keyword>
<reference evidence="2 3" key="1">
    <citation type="journal article" date="2013" name="Proc. Natl. Acad. Sci. U.S.A.">
        <title>Fine-scale variation in meiotic recombination in Mimulus inferred from population shotgun sequencing.</title>
        <authorList>
            <person name="Hellsten U."/>
            <person name="Wright K.M."/>
            <person name="Jenkins J."/>
            <person name="Shu S."/>
            <person name="Yuan Y."/>
            <person name="Wessler S.R."/>
            <person name="Schmutz J."/>
            <person name="Willis J.H."/>
            <person name="Rokhsar D.S."/>
        </authorList>
    </citation>
    <scope>NUCLEOTIDE SEQUENCE [LARGE SCALE GENOMIC DNA]</scope>
    <source>
        <strain evidence="3">cv. DUN x IM62</strain>
    </source>
</reference>
<dbReference type="STRING" id="4155.A0A022QH95"/>
<dbReference type="EMBL" id="KI631651">
    <property type="protein sequence ID" value="EYU26633.1"/>
    <property type="molecule type" value="Genomic_DNA"/>
</dbReference>
<dbReference type="Proteomes" id="UP000030748">
    <property type="component" value="Unassembled WGS sequence"/>
</dbReference>
<gene>
    <name evidence="2" type="ORF">MIMGU_mgv1a020719mg</name>
</gene>
<feature type="compositionally biased region" description="Polar residues" evidence="1">
    <location>
        <begin position="281"/>
        <end position="292"/>
    </location>
</feature>
<organism evidence="2 3">
    <name type="scientific">Erythranthe guttata</name>
    <name type="common">Yellow monkey flower</name>
    <name type="synonym">Mimulus guttatus</name>
    <dbReference type="NCBI Taxonomy" id="4155"/>
    <lineage>
        <taxon>Eukaryota</taxon>
        <taxon>Viridiplantae</taxon>
        <taxon>Streptophyta</taxon>
        <taxon>Embryophyta</taxon>
        <taxon>Tracheophyta</taxon>
        <taxon>Spermatophyta</taxon>
        <taxon>Magnoliopsida</taxon>
        <taxon>eudicotyledons</taxon>
        <taxon>Gunneridae</taxon>
        <taxon>Pentapetalae</taxon>
        <taxon>asterids</taxon>
        <taxon>lamiids</taxon>
        <taxon>Lamiales</taxon>
        <taxon>Phrymaceae</taxon>
        <taxon>Erythranthe</taxon>
    </lineage>
</organism>
<dbReference type="AlphaFoldDB" id="A0A022QH95"/>
<proteinExistence type="predicted"/>
<feature type="region of interest" description="Disordered" evidence="1">
    <location>
        <begin position="188"/>
        <end position="235"/>
    </location>
</feature>
<evidence type="ECO:0008006" key="4">
    <source>
        <dbReference type="Google" id="ProtNLM"/>
    </source>
</evidence>
<dbReference type="PANTHER" id="PTHR35117:SF1">
    <property type="entry name" value="MYOSIN-M HEAVY PROTEIN"/>
    <property type="match status" value="1"/>
</dbReference>
<sequence length="362" mass="39699">MGKQSKSRKKEDCAVNGKVTPVQIAFIVDRYLSDNNYTQTRPIFRSEASHLISKSPVQEAPKSLLSLEEILDEYITLKEQKVWMDQERHRLEHESLRIQNLLSGMQDVMNTYTTSGINAITSPLPPTPPPPDVASGAMVSQAELSVMTPAGYFSMYKSSATMSMSSKLLNTPTDPPKFSTPITTHVTTKRKGSKNVSDCLVTAKRSRRHIQPKDSLVSQSSTRVKNEDKSSTNSSAMLSLHDNVSNASPLQGSAVVKCLFNQKLSSSPANSPVLKTPPQPSSSQTDKSTNYVQMIPKEQTTDGTTTSESEKDGDVVDLDFPNLDTLVDFNLSEFLVDLDIEGQELCLSSQKALDSSPDSCTK</sequence>
<evidence type="ECO:0000256" key="1">
    <source>
        <dbReference type="SAM" id="MobiDB-lite"/>
    </source>
</evidence>
<dbReference type="PANTHER" id="PTHR35117">
    <property type="entry name" value="MYOSIN-M HEAVY PROTEIN"/>
    <property type="match status" value="1"/>
</dbReference>
<feature type="region of interest" description="Disordered" evidence="1">
    <location>
        <begin position="266"/>
        <end position="315"/>
    </location>
</feature>
<evidence type="ECO:0000313" key="3">
    <source>
        <dbReference type="Proteomes" id="UP000030748"/>
    </source>
</evidence>
<evidence type="ECO:0000313" key="2">
    <source>
        <dbReference type="EMBL" id="EYU26633.1"/>
    </source>
</evidence>
<protein>
    <recommendedName>
        <fullName evidence="4">LisH domain-containing protein</fullName>
    </recommendedName>
</protein>
<accession>A0A022QH95</accession>